<feature type="compositionally biased region" description="Basic and acidic residues" evidence="1">
    <location>
        <begin position="381"/>
        <end position="393"/>
    </location>
</feature>
<evidence type="ECO:0000259" key="2">
    <source>
        <dbReference type="PROSITE" id="PS50994"/>
    </source>
</evidence>
<dbReference type="InterPro" id="IPR001584">
    <property type="entry name" value="Integrase_cat-core"/>
</dbReference>
<dbReference type="InterPro" id="IPR009057">
    <property type="entry name" value="Homeodomain-like_sf"/>
</dbReference>
<gene>
    <name evidence="3" type="ORF">U9M73_08400</name>
    <name evidence="4" type="ORF">U9M73_17105</name>
</gene>
<dbReference type="EMBL" id="JAYERP010000001">
    <property type="protein sequence ID" value="MEA3570022.1"/>
    <property type="molecule type" value="Genomic_DNA"/>
</dbReference>
<dbReference type="PROSITE" id="PS50994">
    <property type="entry name" value="INTEGRASE"/>
    <property type="match status" value="1"/>
</dbReference>
<organism evidence="4 5">
    <name type="scientific">Paenibacillus phoenicis</name>
    <dbReference type="NCBI Taxonomy" id="554117"/>
    <lineage>
        <taxon>Bacteria</taxon>
        <taxon>Bacillati</taxon>
        <taxon>Bacillota</taxon>
        <taxon>Bacilli</taxon>
        <taxon>Bacillales</taxon>
        <taxon>Paenibacillaceae</taxon>
        <taxon>Paenibacillus</taxon>
    </lineage>
</organism>
<feature type="domain" description="Integrase catalytic" evidence="2">
    <location>
        <begin position="125"/>
        <end position="317"/>
    </location>
</feature>
<evidence type="ECO:0000313" key="5">
    <source>
        <dbReference type="Proteomes" id="UP001292216"/>
    </source>
</evidence>
<dbReference type="NCBIfam" id="NF033594">
    <property type="entry name" value="transpos_ISNCY_2"/>
    <property type="match status" value="1"/>
</dbReference>
<sequence>MTRTELKKVVVVEKVLEGHMTNREGAAALGLTERQIIRLKKKYCVEGGAQGIIHKNRGRKPVYALSDELKEQVVTLYQTKYHGSNSCHYAELLEEHEAIQISPSSVRRILLDQGIKQVKPRRRSKAHPPRQRKAQAGMLWQIDATPYAWLENRAPAFALHAAIDDATGIVVGAVFRKNECREGYFLVMQQGIEQYGVPLGLYSDRHTIFRSPNEKLTVEQELAGKTKPLSNFGKAMADLHIEHIKAITPQAKGRIERLWKTFQDRLVIELRLLGVKSMDEANKVLPLLLDKHNRKFAVLPKEADSAYIPLDSAVHLGHIFTVREYRQMGTGNTLSYNGKIYTLAKPIPLRLDAKSTVEVRETLNGEILLWYQGQALPLKRTEKPQRVAEETKKASSAQPRKPAVDHPWRSTVNTMAKLSTKRSSFQDAIYSQHNSYAETSW</sequence>
<dbReference type="SUPFAM" id="SSF53098">
    <property type="entry name" value="Ribonuclease H-like"/>
    <property type="match status" value="1"/>
</dbReference>
<evidence type="ECO:0000256" key="1">
    <source>
        <dbReference type="SAM" id="MobiDB-lite"/>
    </source>
</evidence>
<dbReference type="RefSeq" id="WP_323076815.1">
    <property type="nucleotide sequence ID" value="NZ_JAYERP010000001.1"/>
</dbReference>
<evidence type="ECO:0000313" key="4">
    <source>
        <dbReference type="EMBL" id="MEA3571669.1"/>
    </source>
</evidence>
<comment type="caution">
    <text evidence="4">The sequence shown here is derived from an EMBL/GenBank/DDBJ whole genome shotgun (WGS) entry which is preliminary data.</text>
</comment>
<dbReference type="EMBL" id="JAYERP010000001">
    <property type="protein sequence ID" value="MEA3571669.1"/>
    <property type="molecule type" value="Genomic_DNA"/>
</dbReference>
<protein>
    <submittedName>
        <fullName evidence="4">ISNCY family transposase</fullName>
    </submittedName>
</protein>
<dbReference type="InterPro" id="IPR012337">
    <property type="entry name" value="RNaseH-like_sf"/>
</dbReference>
<dbReference type="PANTHER" id="PTHR35004:SF7">
    <property type="entry name" value="INTEGRASE PROTEIN"/>
    <property type="match status" value="1"/>
</dbReference>
<dbReference type="PANTHER" id="PTHR35004">
    <property type="entry name" value="TRANSPOSASE RV3428C-RELATED"/>
    <property type="match status" value="1"/>
</dbReference>
<name>A0ABU5PPW9_9BACL</name>
<keyword evidence="5" id="KW-1185">Reference proteome</keyword>
<dbReference type="Gene3D" id="3.30.420.10">
    <property type="entry name" value="Ribonuclease H-like superfamily/Ribonuclease H"/>
    <property type="match status" value="1"/>
</dbReference>
<reference evidence="4 5" key="1">
    <citation type="submission" date="2023-12" db="EMBL/GenBank/DDBJ databases">
        <title>Whole genome sequencing of Paenibacillus phoenicis isolated from the Phoenix Mars Lander spacecraft assembly facility.</title>
        <authorList>
            <person name="Garcia A."/>
            <person name="Venkateswaran K."/>
        </authorList>
    </citation>
    <scope>NUCLEOTIDE SEQUENCE [LARGE SCALE GENOMIC DNA]</scope>
    <source>
        <strain evidence="4 5">3PO2SA</strain>
    </source>
</reference>
<dbReference type="Proteomes" id="UP001292216">
    <property type="component" value="Unassembled WGS sequence"/>
</dbReference>
<feature type="region of interest" description="Disordered" evidence="1">
    <location>
        <begin position="381"/>
        <end position="406"/>
    </location>
</feature>
<evidence type="ECO:0000313" key="3">
    <source>
        <dbReference type="EMBL" id="MEA3570022.1"/>
    </source>
</evidence>
<dbReference type="InterPro" id="IPR047797">
    <property type="entry name" value="ISNCY_transpos"/>
</dbReference>
<dbReference type="SUPFAM" id="SSF46689">
    <property type="entry name" value="Homeodomain-like"/>
    <property type="match status" value="1"/>
</dbReference>
<accession>A0ABU5PPW9</accession>
<proteinExistence type="predicted"/>
<dbReference type="InterPro" id="IPR036397">
    <property type="entry name" value="RNaseH_sf"/>
</dbReference>